<dbReference type="STRING" id="7217.B3MAY8"/>
<keyword evidence="5" id="KW-1185">Reference proteome</keyword>
<accession>B3MAY8</accession>
<dbReference type="SUPFAM" id="SSF56529">
    <property type="entry name" value="FAH"/>
    <property type="match status" value="1"/>
</dbReference>
<dbReference type="AlphaFoldDB" id="B3MAY8"/>
<organism evidence="4 5">
    <name type="scientific">Drosophila ananassae</name>
    <name type="common">Fruit fly</name>
    <dbReference type="NCBI Taxonomy" id="7217"/>
    <lineage>
        <taxon>Eukaryota</taxon>
        <taxon>Metazoa</taxon>
        <taxon>Ecdysozoa</taxon>
        <taxon>Arthropoda</taxon>
        <taxon>Hexapoda</taxon>
        <taxon>Insecta</taxon>
        <taxon>Pterygota</taxon>
        <taxon>Neoptera</taxon>
        <taxon>Endopterygota</taxon>
        <taxon>Diptera</taxon>
        <taxon>Brachycera</taxon>
        <taxon>Muscomorpha</taxon>
        <taxon>Ephydroidea</taxon>
        <taxon>Drosophilidae</taxon>
        <taxon>Drosophila</taxon>
        <taxon>Sophophora</taxon>
    </lineage>
</organism>
<dbReference type="Gene3D" id="3.90.850.10">
    <property type="entry name" value="Fumarylacetoacetase-like, C-terminal domain"/>
    <property type="match status" value="1"/>
</dbReference>
<dbReference type="KEGG" id="dan:6493287"/>
<feature type="domain" description="Fumarylacetoacetase-like C-terminal" evidence="3">
    <location>
        <begin position="134"/>
        <end position="334"/>
    </location>
</feature>
<dbReference type="Pfam" id="PF01557">
    <property type="entry name" value="FAA_hydrolase"/>
    <property type="match status" value="1"/>
</dbReference>
<dbReference type="HOGENOM" id="CLU_028458_3_2_1"/>
<dbReference type="PANTHER" id="PTHR42796:SF4">
    <property type="entry name" value="FUMARYLACETOACETATE HYDROLASE DOMAIN-CONTAINING PROTEIN 2A"/>
    <property type="match status" value="1"/>
</dbReference>
<dbReference type="InterPro" id="IPR051121">
    <property type="entry name" value="FAH"/>
</dbReference>
<proteinExistence type="inferred from homology"/>
<comment type="similarity">
    <text evidence="1">Belongs to the FAH family.</text>
</comment>
<dbReference type="InterPro" id="IPR011234">
    <property type="entry name" value="Fumarylacetoacetase-like_C"/>
</dbReference>
<protein>
    <recommendedName>
        <fullName evidence="3">Fumarylacetoacetase-like C-terminal domain-containing protein</fullName>
    </recommendedName>
</protein>
<name>B3MAY8_DROAN</name>
<dbReference type="InterPro" id="IPR036663">
    <property type="entry name" value="Fumarylacetoacetase_C_sf"/>
</dbReference>
<dbReference type="SMR" id="B3MAY8"/>
<keyword evidence="2" id="KW-0479">Metal-binding</keyword>
<dbReference type="OrthoDB" id="411064at2759"/>
<dbReference type="Proteomes" id="UP000007801">
    <property type="component" value="Unassembled WGS sequence"/>
</dbReference>
<evidence type="ECO:0000256" key="1">
    <source>
        <dbReference type="ARBA" id="ARBA00010211"/>
    </source>
</evidence>
<evidence type="ECO:0000256" key="2">
    <source>
        <dbReference type="ARBA" id="ARBA00022723"/>
    </source>
</evidence>
<dbReference type="PANTHER" id="PTHR42796">
    <property type="entry name" value="FUMARYLACETOACETATE HYDROLASE DOMAIN-CONTAINING PROTEIN 2A-RELATED"/>
    <property type="match status" value="1"/>
</dbReference>
<dbReference type="EMBL" id="CH902618">
    <property type="protein sequence ID" value="EDV40254.2"/>
    <property type="molecule type" value="Genomic_DNA"/>
</dbReference>
<reference evidence="4 5" key="1">
    <citation type="journal article" date="2007" name="Nature">
        <title>Evolution of genes and genomes on the Drosophila phylogeny.</title>
        <authorList>
            <consortium name="Drosophila 12 Genomes Consortium"/>
            <person name="Clark A.G."/>
            <person name="Eisen M.B."/>
            <person name="Smith D.R."/>
            <person name="Bergman C.M."/>
            <person name="Oliver B."/>
            <person name="Markow T.A."/>
            <person name="Kaufman T.C."/>
            <person name="Kellis M."/>
            <person name="Gelbart W."/>
            <person name="Iyer V.N."/>
            <person name="Pollard D.A."/>
            <person name="Sackton T.B."/>
            <person name="Larracuente A.M."/>
            <person name="Singh N.D."/>
            <person name="Abad J.P."/>
            <person name="Abt D.N."/>
            <person name="Adryan B."/>
            <person name="Aguade M."/>
            <person name="Akashi H."/>
            <person name="Anderson W.W."/>
            <person name="Aquadro C.F."/>
            <person name="Ardell D.H."/>
            <person name="Arguello R."/>
            <person name="Artieri C.G."/>
            <person name="Barbash D.A."/>
            <person name="Barker D."/>
            <person name="Barsanti P."/>
            <person name="Batterham P."/>
            <person name="Batzoglou S."/>
            <person name="Begun D."/>
            <person name="Bhutkar A."/>
            <person name="Blanco E."/>
            <person name="Bosak S.A."/>
            <person name="Bradley R.K."/>
            <person name="Brand A.D."/>
            <person name="Brent M.R."/>
            <person name="Brooks A.N."/>
            <person name="Brown R.H."/>
            <person name="Butlin R.K."/>
            <person name="Caggese C."/>
            <person name="Calvi B.R."/>
            <person name="Bernardo de Carvalho A."/>
            <person name="Caspi A."/>
            <person name="Castrezana S."/>
            <person name="Celniker S.E."/>
            <person name="Chang J.L."/>
            <person name="Chapple C."/>
            <person name="Chatterji S."/>
            <person name="Chinwalla A."/>
            <person name="Civetta A."/>
            <person name="Clifton S.W."/>
            <person name="Comeron J.M."/>
            <person name="Costello J.C."/>
            <person name="Coyne J.A."/>
            <person name="Daub J."/>
            <person name="David R.G."/>
            <person name="Delcher A.L."/>
            <person name="Delehaunty K."/>
            <person name="Do C.B."/>
            <person name="Ebling H."/>
            <person name="Edwards K."/>
            <person name="Eickbush T."/>
            <person name="Evans J.D."/>
            <person name="Filipski A."/>
            <person name="Findeiss S."/>
            <person name="Freyhult E."/>
            <person name="Fulton L."/>
            <person name="Fulton R."/>
            <person name="Garcia A.C."/>
            <person name="Gardiner A."/>
            <person name="Garfield D.A."/>
            <person name="Garvin B.E."/>
            <person name="Gibson G."/>
            <person name="Gilbert D."/>
            <person name="Gnerre S."/>
            <person name="Godfrey J."/>
            <person name="Good R."/>
            <person name="Gotea V."/>
            <person name="Gravely B."/>
            <person name="Greenberg A.J."/>
            <person name="Griffiths-Jones S."/>
            <person name="Gross S."/>
            <person name="Guigo R."/>
            <person name="Gustafson E.A."/>
            <person name="Haerty W."/>
            <person name="Hahn M.W."/>
            <person name="Halligan D.L."/>
            <person name="Halpern A.L."/>
            <person name="Halter G.M."/>
            <person name="Han M.V."/>
            <person name="Heger A."/>
            <person name="Hillier L."/>
            <person name="Hinrichs A.S."/>
            <person name="Holmes I."/>
            <person name="Hoskins R.A."/>
            <person name="Hubisz M.J."/>
            <person name="Hultmark D."/>
            <person name="Huntley M.A."/>
            <person name="Jaffe D.B."/>
            <person name="Jagadeeshan S."/>
            <person name="Jeck W.R."/>
            <person name="Johnson J."/>
            <person name="Jones C.D."/>
            <person name="Jordan W.C."/>
            <person name="Karpen G.H."/>
            <person name="Kataoka E."/>
            <person name="Keightley P.D."/>
            <person name="Kheradpour P."/>
            <person name="Kirkness E.F."/>
            <person name="Koerich L.B."/>
            <person name="Kristiansen K."/>
            <person name="Kudrna D."/>
            <person name="Kulathinal R.J."/>
            <person name="Kumar S."/>
            <person name="Kwok R."/>
            <person name="Lander E."/>
            <person name="Langley C.H."/>
            <person name="Lapoint R."/>
            <person name="Lazzaro B.P."/>
            <person name="Lee S.J."/>
            <person name="Levesque L."/>
            <person name="Li R."/>
            <person name="Lin C.F."/>
            <person name="Lin M.F."/>
            <person name="Lindblad-Toh K."/>
            <person name="Llopart A."/>
            <person name="Long M."/>
            <person name="Low L."/>
            <person name="Lozovsky E."/>
            <person name="Lu J."/>
            <person name="Luo M."/>
            <person name="Machado C.A."/>
            <person name="Makalowski W."/>
            <person name="Marzo M."/>
            <person name="Matsuda M."/>
            <person name="Matzkin L."/>
            <person name="McAllister B."/>
            <person name="McBride C.S."/>
            <person name="McKernan B."/>
            <person name="McKernan K."/>
            <person name="Mendez-Lago M."/>
            <person name="Minx P."/>
            <person name="Mollenhauer M.U."/>
            <person name="Montooth K."/>
            <person name="Mount S.M."/>
            <person name="Mu X."/>
            <person name="Myers E."/>
            <person name="Negre B."/>
            <person name="Newfeld S."/>
            <person name="Nielsen R."/>
            <person name="Noor M.A."/>
            <person name="O'Grady P."/>
            <person name="Pachter L."/>
            <person name="Papaceit M."/>
            <person name="Parisi M.J."/>
            <person name="Parisi M."/>
            <person name="Parts L."/>
            <person name="Pedersen J.S."/>
            <person name="Pesole G."/>
            <person name="Phillippy A.M."/>
            <person name="Ponting C.P."/>
            <person name="Pop M."/>
            <person name="Porcelli D."/>
            <person name="Powell J.R."/>
            <person name="Prohaska S."/>
            <person name="Pruitt K."/>
            <person name="Puig M."/>
            <person name="Quesneville H."/>
            <person name="Ram K.R."/>
            <person name="Rand D."/>
            <person name="Rasmussen M.D."/>
            <person name="Reed L.K."/>
            <person name="Reenan R."/>
            <person name="Reily A."/>
            <person name="Remington K.A."/>
            <person name="Rieger T.T."/>
            <person name="Ritchie M.G."/>
            <person name="Robin C."/>
            <person name="Rogers Y.H."/>
            <person name="Rohde C."/>
            <person name="Rozas J."/>
            <person name="Rubenfield M.J."/>
            <person name="Ruiz A."/>
            <person name="Russo S."/>
            <person name="Salzberg S.L."/>
            <person name="Sanchez-Gracia A."/>
            <person name="Saranga D.J."/>
            <person name="Sato H."/>
            <person name="Schaeffer S.W."/>
            <person name="Schatz M.C."/>
            <person name="Schlenke T."/>
            <person name="Schwartz R."/>
            <person name="Segarra C."/>
            <person name="Singh R.S."/>
            <person name="Sirot L."/>
            <person name="Sirota M."/>
            <person name="Sisneros N.B."/>
            <person name="Smith C.D."/>
            <person name="Smith T.F."/>
            <person name="Spieth J."/>
            <person name="Stage D.E."/>
            <person name="Stark A."/>
            <person name="Stephan W."/>
            <person name="Strausberg R.L."/>
            <person name="Strempel S."/>
            <person name="Sturgill D."/>
            <person name="Sutton G."/>
            <person name="Sutton G.G."/>
            <person name="Tao W."/>
            <person name="Teichmann S."/>
            <person name="Tobari Y.N."/>
            <person name="Tomimura Y."/>
            <person name="Tsolas J.M."/>
            <person name="Valente V.L."/>
            <person name="Venter E."/>
            <person name="Venter J.C."/>
            <person name="Vicario S."/>
            <person name="Vieira F.G."/>
            <person name="Vilella A.J."/>
            <person name="Villasante A."/>
            <person name="Walenz B."/>
            <person name="Wang J."/>
            <person name="Wasserman M."/>
            <person name="Watts T."/>
            <person name="Wilson D."/>
            <person name="Wilson R.K."/>
            <person name="Wing R.A."/>
            <person name="Wolfner M.F."/>
            <person name="Wong A."/>
            <person name="Wong G.K."/>
            <person name="Wu C.I."/>
            <person name="Wu G."/>
            <person name="Yamamoto D."/>
            <person name="Yang H.P."/>
            <person name="Yang S.P."/>
            <person name="Yorke J.A."/>
            <person name="Yoshida K."/>
            <person name="Zdobnov E."/>
            <person name="Zhang P."/>
            <person name="Zhang Y."/>
            <person name="Zimin A.V."/>
            <person name="Baldwin J."/>
            <person name="Abdouelleil A."/>
            <person name="Abdulkadir J."/>
            <person name="Abebe A."/>
            <person name="Abera B."/>
            <person name="Abreu J."/>
            <person name="Acer S.C."/>
            <person name="Aftuck L."/>
            <person name="Alexander A."/>
            <person name="An P."/>
            <person name="Anderson E."/>
            <person name="Anderson S."/>
            <person name="Arachi H."/>
            <person name="Azer M."/>
            <person name="Bachantsang P."/>
            <person name="Barry A."/>
            <person name="Bayul T."/>
            <person name="Berlin A."/>
            <person name="Bessette D."/>
            <person name="Bloom T."/>
            <person name="Blye J."/>
            <person name="Boguslavskiy L."/>
            <person name="Bonnet C."/>
            <person name="Boukhgalter B."/>
            <person name="Bourzgui I."/>
            <person name="Brown A."/>
            <person name="Cahill P."/>
            <person name="Channer S."/>
            <person name="Cheshatsang Y."/>
            <person name="Chuda L."/>
            <person name="Citroen M."/>
            <person name="Collymore A."/>
            <person name="Cooke P."/>
            <person name="Costello M."/>
            <person name="D'Aco K."/>
            <person name="Daza R."/>
            <person name="De Haan G."/>
            <person name="DeGray S."/>
            <person name="DeMaso C."/>
            <person name="Dhargay N."/>
            <person name="Dooley K."/>
            <person name="Dooley E."/>
            <person name="Doricent M."/>
            <person name="Dorje P."/>
            <person name="Dorjee K."/>
            <person name="Dupes A."/>
            <person name="Elong R."/>
            <person name="Falk J."/>
            <person name="Farina A."/>
            <person name="Faro S."/>
            <person name="Ferguson D."/>
            <person name="Fisher S."/>
            <person name="Foley C.D."/>
            <person name="Franke A."/>
            <person name="Friedrich D."/>
            <person name="Gadbois L."/>
            <person name="Gearin G."/>
            <person name="Gearin C.R."/>
            <person name="Giannoukos G."/>
            <person name="Goode T."/>
            <person name="Graham J."/>
            <person name="Grandbois E."/>
            <person name="Grewal S."/>
            <person name="Gyaltsen K."/>
            <person name="Hafez N."/>
            <person name="Hagos B."/>
            <person name="Hall J."/>
            <person name="Henson C."/>
            <person name="Hollinger A."/>
            <person name="Honan T."/>
            <person name="Huard M.D."/>
            <person name="Hughes L."/>
            <person name="Hurhula B."/>
            <person name="Husby M.E."/>
            <person name="Kamat A."/>
            <person name="Kanga B."/>
            <person name="Kashin S."/>
            <person name="Khazanovich D."/>
            <person name="Kisner P."/>
            <person name="Lance K."/>
            <person name="Lara M."/>
            <person name="Lee W."/>
            <person name="Lennon N."/>
            <person name="Letendre F."/>
            <person name="LeVine R."/>
            <person name="Lipovsky A."/>
            <person name="Liu X."/>
            <person name="Liu J."/>
            <person name="Liu S."/>
            <person name="Lokyitsang T."/>
            <person name="Lokyitsang Y."/>
            <person name="Lubonja R."/>
            <person name="Lui A."/>
            <person name="MacDonald P."/>
            <person name="Magnisalis V."/>
            <person name="Maru K."/>
            <person name="Matthews C."/>
            <person name="McCusker W."/>
            <person name="McDonough S."/>
            <person name="Mehta T."/>
            <person name="Meldrim J."/>
            <person name="Meneus L."/>
            <person name="Mihai O."/>
            <person name="Mihalev A."/>
            <person name="Mihova T."/>
            <person name="Mittelman R."/>
            <person name="Mlenga V."/>
            <person name="Montmayeur A."/>
            <person name="Mulrain L."/>
            <person name="Navidi A."/>
            <person name="Naylor J."/>
            <person name="Negash T."/>
            <person name="Nguyen T."/>
            <person name="Nguyen N."/>
            <person name="Nicol R."/>
            <person name="Norbu C."/>
            <person name="Norbu N."/>
            <person name="Novod N."/>
            <person name="O'Neill B."/>
            <person name="Osman S."/>
            <person name="Markiewicz E."/>
            <person name="Oyono O.L."/>
            <person name="Patti C."/>
            <person name="Phunkhang P."/>
            <person name="Pierre F."/>
            <person name="Priest M."/>
            <person name="Raghuraman S."/>
            <person name="Rege F."/>
            <person name="Reyes R."/>
            <person name="Rise C."/>
            <person name="Rogov P."/>
            <person name="Ross K."/>
            <person name="Ryan E."/>
            <person name="Settipalli S."/>
            <person name="Shea T."/>
            <person name="Sherpa N."/>
            <person name="Shi L."/>
            <person name="Shih D."/>
            <person name="Sparrow T."/>
            <person name="Spaulding J."/>
            <person name="Stalker J."/>
            <person name="Stange-Thomann N."/>
            <person name="Stavropoulos S."/>
            <person name="Stone C."/>
            <person name="Strader C."/>
            <person name="Tesfaye S."/>
            <person name="Thomson T."/>
            <person name="Thoulutsang Y."/>
            <person name="Thoulutsang D."/>
            <person name="Topham K."/>
            <person name="Topping I."/>
            <person name="Tsamla T."/>
            <person name="Vassiliev H."/>
            <person name="Vo A."/>
            <person name="Wangchuk T."/>
            <person name="Wangdi T."/>
            <person name="Weiand M."/>
            <person name="Wilkinson J."/>
            <person name="Wilson A."/>
            <person name="Yadav S."/>
            <person name="Young G."/>
            <person name="Yu Q."/>
            <person name="Zembek L."/>
            <person name="Zhong D."/>
            <person name="Zimmer A."/>
            <person name="Zwirko Z."/>
            <person name="Jaffe D.B."/>
            <person name="Alvarez P."/>
            <person name="Brockman W."/>
            <person name="Butler J."/>
            <person name="Chin C."/>
            <person name="Gnerre S."/>
            <person name="Grabherr M."/>
            <person name="Kleber M."/>
            <person name="Mauceli E."/>
            <person name="MacCallum I."/>
        </authorList>
    </citation>
    <scope>NUCLEOTIDE SEQUENCE [LARGE SCALE GENOMIC DNA]</scope>
    <source>
        <strain evidence="5">Tucson 14024-0371.13</strain>
    </source>
</reference>
<dbReference type="GeneID" id="6493287"/>
<dbReference type="InParanoid" id="B3MAY8"/>
<dbReference type="GO" id="GO:0003824">
    <property type="term" value="F:catalytic activity"/>
    <property type="evidence" value="ECO:0007669"/>
    <property type="project" value="InterPro"/>
</dbReference>
<evidence type="ECO:0000313" key="4">
    <source>
        <dbReference type="EMBL" id="EDV40254.2"/>
    </source>
</evidence>
<dbReference type="eggNOG" id="KOG1535">
    <property type="taxonomic scope" value="Eukaryota"/>
</dbReference>
<dbReference type="GO" id="GO:0046872">
    <property type="term" value="F:metal ion binding"/>
    <property type="evidence" value="ECO:0007669"/>
    <property type="project" value="UniProtKB-KW"/>
</dbReference>
<evidence type="ECO:0000259" key="3">
    <source>
        <dbReference type="Pfam" id="PF01557"/>
    </source>
</evidence>
<sequence length="339" mass="38726">MITNLNLLRNHGRRLWAFRMERRGFNFFQQQRLHHPVSTPAPTPTVERRKNDPKCRFMQYRRSNETFKRLAMVSDDGSKMVELSSLTCASPNMQDFIQQRYAMDNLLDSVQYMKVEDVEAVDFQLLPPIECPSKIIAVDCNYVDNCDEQHISIPREPTFHVKFSNAITGALDAIKAPSSMKRIDYGCHLAVIMGKKCREVTPKEALNHVFGFMVAQDIVAKERNVVLGGHSMDTFFPVGPIILHRCHMPDVNNLWIRTLVNGDIRQSGNTRDMIFKVDFLIHRLSHYLTLYPGDVILTGTPAGAGAYQRPTRFLKPGDLIESEIQNLGKMCNKVINPYA</sequence>
<gene>
    <name evidence="4" type="primary">Dana\GF10417</name>
    <name evidence="4" type="synonym">dana_GLEANR_10372</name>
    <name evidence="4" type="ORF">GF10417</name>
</gene>
<dbReference type="GO" id="GO:0044281">
    <property type="term" value="P:small molecule metabolic process"/>
    <property type="evidence" value="ECO:0007669"/>
    <property type="project" value="UniProtKB-ARBA"/>
</dbReference>
<evidence type="ECO:0000313" key="5">
    <source>
        <dbReference type="Proteomes" id="UP000007801"/>
    </source>
</evidence>